<keyword evidence="2" id="KW-0732">Signal</keyword>
<evidence type="ECO:0000256" key="1">
    <source>
        <dbReference type="SAM" id="Phobius"/>
    </source>
</evidence>
<protein>
    <recommendedName>
        <fullName evidence="3">VWFA domain-containing protein</fullName>
    </recommendedName>
</protein>
<dbReference type="InterPro" id="IPR002035">
    <property type="entry name" value="VWF_A"/>
</dbReference>
<feature type="chain" id="PRO_5016394655" description="VWFA domain-containing protein" evidence="2">
    <location>
        <begin position="49"/>
        <end position="936"/>
    </location>
</feature>
<name>A0A328CCJ1_9DELT</name>
<evidence type="ECO:0000313" key="4">
    <source>
        <dbReference type="EMBL" id="RAL23897.1"/>
    </source>
</evidence>
<evidence type="ECO:0000259" key="3">
    <source>
        <dbReference type="PROSITE" id="PS50234"/>
    </source>
</evidence>
<dbReference type="Pfam" id="PF13519">
    <property type="entry name" value="VWA_2"/>
    <property type="match status" value="1"/>
</dbReference>
<evidence type="ECO:0000313" key="5">
    <source>
        <dbReference type="Proteomes" id="UP000249169"/>
    </source>
</evidence>
<dbReference type="SMART" id="SM00327">
    <property type="entry name" value="VWA"/>
    <property type="match status" value="1"/>
</dbReference>
<dbReference type="SUPFAM" id="SSF53300">
    <property type="entry name" value="vWA-like"/>
    <property type="match status" value="1"/>
</dbReference>
<gene>
    <name evidence="4" type="ORF">DL240_07045</name>
</gene>
<proteinExistence type="predicted"/>
<dbReference type="EMBL" id="QHKO01000002">
    <property type="protein sequence ID" value="RAL23897.1"/>
    <property type="molecule type" value="Genomic_DNA"/>
</dbReference>
<dbReference type="CDD" id="cd00198">
    <property type="entry name" value="vWFA"/>
    <property type="match status" value="1"/>
</dbReference>
<keyword evidence="1" id="KW-0812">Transmembrane</keyword>
<accession>A0A328CCJ1</accession>
<dbReference type="PROSITE" id="PS50234">
    <property type="entry name" value="VWFA"/>
    <property type="match status" value="1"/>
</dbReference>
<evidence type="ECO:0000256" key="2">
    <source>
        <dbReference type="SAM" id="SignalP"/>
    </source>
</evidence>
<feature type="domain" description="VWFA" evidence="3">
    <location>
        <begin position="63"/>
        <end position="253"/>
    </location>
</feature>
<keyword evidence="5" id="KW-1185">Reference proteome</keyword>
<dbReference type="AlphaFoldDB" id="A0A328CCJ1"/>
<feature type="transmembrane region" description="Helical" evidence="1">
    <location>
        <begin position="736"/>
        <end position="756"/>
    </location>
</feature>
<sequence length="936" mass="102790">MNLIAKVAGVEICAQPLPDTRSWRPARLLLAASLSLMMCLLSAAPARAQSSQDQISAQGRNAQFMIVVDDSGSMRIRTQEGPAADPERLAIFATRSLLSMLDDGDEVSVMRLNGPRDGESPMAIAPLAENRERLNRMLANDGPIAAYPGKLTPCGTALEALQQELNRARRPGVAQVVLFLTDGECNDTRLNPERYLQGIDAHKDSLFQFYLLRWRGRIYSQYLVDLARQSGGSVSEVGSDDPTDLLGPFANALSRSQGYRAHLLGPAQNTLPAHRGARRMRLLAVAPDQGQPLHLQLEADGTSPELLSLPRSGLHQYEDGKRYRYVSLTYRPDESPVKVRVTGGGQHWRVVALPDYRLFVNTRVQQGRCGQAGEDTNFVEVGAAICVTLSLVNEDGQAVSADVAPRGTAAAVSYQAPGQSERQLPATHTPQAAIFQFERVNLGEGDHILSPRITLPSSEGPPITLRGPARTLQVSTRRVSATPASFEFGDLLPGTDHFFEVTIDGNFPATRARLVAARPDALPECVSFALSGVAMGQAQTISPGQTYTLEARIAPYCAPLTLRRDLDNALRLEFDRGAHSIPIPTLVMPVRGKLISELAAPAKLTTTLVGGQQRDLRVSLKGNHRRPLIFDAVILPEEERPDWPDAHLDVTFLDADGNEVLPGDQGQLTTEVVRSPGTDSQPLLSLRIRAGACCEAGTYLSEIALVPRSGATAPLRLPLEVTVEPAGLWRCWGTTLARGLALLLILVLLAYLVNMWRSSHFIDRDRLADRLVPLYWSDYGETRPQTRSAQDVRRMVRKSLGFWPRARAWLKANPLVFGLPGHDYYETAELVLDATRNVHRSRLRLNHERECIATLRANPRRGLAKIYATAQGGISFYAIPAEGNRIGVFELQREFDDFGAPDEAFEPSLIALRRRSELIAMHTDREPDTMAGWRVG</sequence>
<dbReference type="InterPro" id="IPR036465">
    <property type="entry name" value="vWFA_dom_sf"/>
</dbReference>
<feature type="signal peptide" evidence="2">
    <location>
        <begin position="1"/>
        <end position="48"/>
    </location>
</feature>
<keyword evidence="1" id="KW-0472">Membrane</keyword>
<reference evidence="4 5" key="1">
    <citation type="submission" date="2018-05" db="EMBL/GenBank/DDBJ databases">
        <title>Lujinxingia marina gen. nov. sp. nov., a new facultative anaerobic member of the class Deltaproteobacteria, and proposal of Lujinxingaceae fam. nov.</title>
        <authorList>
            <person name="Li C.-M."/>
        </authorList>
    </citation>
    <scope>NUCLEOTIDE SEQUENCE [LARGE SCALE GENOMIC DNA]</scope>
    <source>
        <strain evidence="4 5">B210</strain>
    </source>
</reference>
<organism evidence="4 5">
    <name type="scientific">Lujinxingia litoralis</name>
    <dbReference type="NCBI Taxonomy" id="2211119"/>
    <lineage>
        <taxon>Bacteria</taxon>
        <taxon>Deltaproteobacteria</taxon>
        <taxon>Bradymonadales</taxon>
        <taxon>Lujinxingiaceae</taxon>
        <taxon>Lujinxingia</taxon>
    </lineage>
</organism>
<comment type="caution">
    <text evidence="4">The sequence shown here is derived from an EMBL/GenBank/DDBJ whole genome shotgun (WGS) entry which is preliminary data.</text>
</comment>
<dbReference type="Proteomes" id="UP000249169">
    <property type="component" value="Unassembled WGS sequence"/>
</dbReference>
<dbReference type="Gene3D" id="3.40.50.410">
    <property type="entry name" value="von Willebrand factor, type A domain"/>
    <property type="match status" value="1"/>
</dbReference>
<keyword evidence="1" id="KW-1133">Transmembrane helix</keyword>